<dbReference type="Proteomes" id="UP001249851">
    <property type="component" value="Unassembled WGS sequence"/>
</dbReference>
<protein>
    <submittedName>
        <fullName evidence="2">Skeletal organic matrix protein 2</fullName>
    </submittedName>
</protein>
<comment type="caution">
    <text evidence="2">The sequence shown here is derived from an EMBL/GenBank/DDBJ whole genome shotgun (WGS) entry which is preliminary data.</text>
</comment>
<evidence type="ECO:0000256" key="1">
    <source>
        <dbReference type="SAM" id="Phobius"/>
    </source>
</evidence>
<evidence type="ECO:0000313" key="3">
    <source>
        <dbReference type="Proteomes" id="UP001249851"/>
    </source>
</evidence>
<keyword evidence="1" id="KW-0472">Membrane</keyword>
<proteinExistence type="predicted"/>
<gene>
    <name evidence="2" type="ORF">P5673_014991</name>
</gene>
<name>A0AAD9QIZ0_ACRCE</name>
<keyword evidence="1" id="KW-1133">Transmembrane helix</keyword>
<reference evidence="2" key="1">
    <citation type="journal article" date="2023" name="G3 (Bethesda)">
        <title>Whole genome assembly and annotation of the endangered Caribbean coral Acropora cervicornis.</title>
        <authorList>
            <person name="Selwyn J.D."/>
            <person name="Vollmer S.V."/>
        </authorList>
    </citation>
    <scope>NUCLEOTIDE SEQUENCE</scope>
    <source>
        <strain evidence="2">K2</strain>
    </source>
</reference>
<organism evidence="2 3">
    <name type="scientific">Acropora cervicornis</name>
    <name type="common">Staghorn coral</name>
    <dbReference type="NCBI Taxonomy" id="6130"/>
    <lineage>
        <taxon>Eukaryota</taxon>
        <taxon>Metazoa</taxon>
        <taxon>Cnidaria</taxon>
        <taxon>Anthozoa</taxon>
        <taxon>Hexacorallia</taxon>
        <taxon>Scleractinia</taxon>
        <taxon>Astrocoeniina</taxon>
        <taxon>Acroporidae</taxon>
        <taxon>Acropora</taxon>
    </lineage>
</organism>
<evidence type="ECO:0000313" key="2">
    <source>
        <dbReference type="EMBL" id="KAK2562211.1"/>
    </source>
</evidence>
<reference evidence="2" key="2">
    <citation type="journal article" date="2023" name="Science">
        <title>Genomic signatures of disease resistance in endangered staghorn corals.</title>
        <authorList>
            <person name="Vollmer S.V."/>
            <person name="Selwyn J.D."/>
            <person name="Despard B.A."/>
            <person name="Roesel C.L."/>
        </authorList>
    </citation>
    <scope>NUCLEOTIDE SEQUENCE</scope>
    <source>
        <strain evidence="2">K2</strain>
    </source>
</reference>
<keyword evidence="1" id="KW-0812">Transmembrane</keyword>
<dbReference type="EMBL" id="JARQWQ010000030">
    <property type="protein sequence ID" value="KAK2562211.1"/>
    <property type="molecule type" value="Genomic_DNA"/>
</dbReference>
<accession>A0AAD9QIZ0</accession>
<dbReference type="AlphaFoldDB" id="A0AAD9QIZ0"/>
<feature type="transmembrane region" description="Helical" evidence="1">
    <location>
        <begin position="55"/>
        <end position="73"/>
    </location>
</feature>
<sequence>MAACAAVGGFRKNVQKWTQLQCEIECCTEDNCNTHTPSLVKGEQPNSAPRGEIHQLFRCTFVAFFIVFACFIVC</sequence>
<keyword evidence="3" id="KW-1185">Reference proteome</keyword>